<dbReference type="Proteomes" id="UP000321080">
    <property type="component" value="Unassembled WGS sequence"/>
</dbReference>
<dbReference type="InterPro" id="IPR006067">
    <property type="entry name" value="NO2/SO3_Rdtase_4Fe4S_dom"/>
</dbReference>
<name>A0A5C7GK50_9FLAO</name>
<dbReference type="PRINTS" id="PR00397">
    <property type="entry name" value="SIROHAEM"/>
</dbReference>
<evidence type="ECO:0000313" key="11">
    <source>
        <dbReference type="Proteomes" id="UP000321080"/>
    </source>
</evidence>
<reference evidence="10 11" key="1">
    <citation type="submission" date="2019-08" db="EMBL/GenBank/DDBJ databases">
        <title>Seonamhaeicola sediminis sp. nov., isolated from marine sediment.</title>
        <authorList>
            <person name="Cao W.R."/>
        </authorList>
    </citation>
    <scope>NUCLEOTIDE SEQUENCE [LARGE SCALE GENOMIC DNA]</scope>
    <source>
        <strain evidence="10 11">1505</strain>
    </source>
</reference>
<dbReference type="OrthoDB" id="9803707at2"/>
<evidence type="ECO:0000259" key="7">
    <source>
        <dbReference type="Pfam" id="PF01077"/>
    </source>
</evidence>
<keyword evidence="2" id="KW-0349">Heme</keyword>
<proteinExistence type="predicted"/>
<dbReference type="InterPro" id="IPR036136">
    <property type="entry name" value="Nit/Sulf_reduc_fer-like_dom_sf"/>
</dbReference>
<keyword evidence="1" id="KW-0004">4Fe-4S</keyword>
<dbReference type="EMBL" id="VRKQ01000008">
    <property type="protein sequence ID" value="TXG38537.1"/>
    <property type="molecule type" value="Genomic_DNA"/>
</dbReference>
<organism evidence="10 11">
    <name type="scientific">Seonamhaeicola maritimus</name>
    <dbReference type="NCBI Taxonomy" id="2591822"/>
    <lineage>
        <taxon>Bacteria</taxon>
        <taxon>Pseudomonadati</taxon>
        <taxon>Bacteroidota</taxon>
        <taxon>Flavobacteriia</taxon>
        <taxon>Flavobacteriales</taxon>
        <taxon>Flavobacteriaceae</taxon>
    </lineage>
</organism>
<feature type="domain" description="Nitrite/Sulfite reductase ferredoxin-like" evidence="8">
    <location>
        <begin position="319"/>
        <end position="385"/>
    </location>
</feature>
<feature type="domain" description="Nitrite/Sulfite reductase ferredoxin-like" evidence="8">
    <location>
        <begin position="47"/>
        <end position="112"/>
    </location>
</feature>
<keyword evidence="3" id="KW-0479">Metal-binding</keyword>
<dbReference type="InterPro" id="IPR051329">
    <property type="entry name" value="NIR_SIR_4Fe-4S"/>
</dbReference>
<dbReference type="InterPro" id="IPR007842">
    <property type="entry name" value="HEPN_dom"/>
</dbReference>
<dbReference type="Pfam" id="PF01077">
    <property type="entry name" value="NIR_SIR"/>
    <property type="match status" value="2"/>
</dbReference>
<dbReference type="GO" id="GO:0051539">
    <property type="term" value="F:4 iron, 4 sulfur cluster binding"/>
    <property type="evidence" value="ECO:0007669"/>
    <property type="project" value="UniProtKB-KW"/>
</dbReference>
<dbReference type="GO" id="GO:0020037">
    <property type="term" value="F:heme binding"/>
    <property type="evidence" value="ECO:0007669"/>
    <property type="project" value="InterPro"/>
</dbReference>
<keyword evidence="4" id="KW-0560">Oxidoreductase</keyword>
<dbReference type="GO" id="GO:0016491">
    <property type="term" value="F:oxidoreductase activity"/>
    <property type="evidence" value="ECO:0007669"/>
    <property type="project" value="UniProtKB-KW"/>
</dbReference>
<dbReference type="SUPFAM" id="SSF56014">
    <property type="entry name" value="Nitrite and sulphite reductase 4Fe-4S domain-like"/>
    <property type="match status" value="2"/>
</dbReference>
<dbReference type="Gene3D" id="1.20.120.330">
    <property type="entry name" value="Nucleotidyltransferases domain 2"/>
    <property type="match status" value="1"/>
</dbReference>
<dbReference type="InterPro" id="IPR005117">
    <property type="entry name" value="NiRdtase/SiRdtase_haem-b_fer"/>
</dbReference>
<sequence length="702" mass="78792">MQSFRSEIENPIVERDIIELANKIEQFNNGKIDEEKFRSLRLARGVYGQRQEGVQMIRIKLPYGKVKSNQLRRISEVSDEYSRGRLHITTRQDIQIHHVDLNRTPELWAELERDEITLREACGNTVRNVTASETAGIDVNEPFDVSPYADALYKFFLRNPICQEMGRKFKVSFSSTDEDTGLSYMHDLGFIAKTKDGVRGFKVLIGGGLGSQPRHGDILYDFLETDKIIPVMEGVLRIFDRHGERKSRAKARLKFLLKDIGLEAFKELVDAEQNAVELKSVPIDADSFEVSVPVEVSEIPEVEIKNQAVFDTWKSTNLIPQKQDGFVAIGIKVLLGDFYTDKARLLADLVENYAAGEIRLSLRQNIVIPFVKEELVPFFYTELEKLGFVDAGYNKAVDITACPGTDTCNLGIASSTGIADELERTIRAEYPQYLKNEDLVIKISGCMNACGQHNMANIGFQGMSVRTPNKLVAPALQVLLGGGNLGSGNALFADKVVKVPSKRGPEALRRILNDFEANANGKKFVEYYKEKGERYFYDFLQDLQDVSNLKDSDFIDWGTEEKYVKEIGVGECAGVVIDLVATLFLESDEKIENAKESADNGVYSGAVYHAYSSMINTAKALLTSENKKTNTHAGIVKQFDELFVESKKINLDGSFAEIVYQINKLAPSKDFASNYIENANEFLQKVRAFRESELSIVQKEAV</sequence>
<gene>
    <name evidence="10" type="ORF">FUA22_01230</name>
</gene>
<evidence type="ECO:0000256" key="4">
    <source>
        <dbReference type="ARBA" id="ARBA00023002"/>
    </source>
</evidence>
<dbReference type="PANTHER" id="PTHR32439">
    <property type="entry name" value="FERREDOXIN--NITRITE REDUCTASE, CHLOROPLASTIC"/>
    <property type="match status" value="1"/>
</dbReference>
<dbReference type="Gene3D" id="3.90.480.10">
    <property type="entry name" value="Sulfite Reductase Hemoprotein,Domain 2"/>
    <property type="match status" value="1"/>
</dbReference>
<evidence type="ECO:0000256" key="1">
    <source>
        <dbReference type="ARBA" id="ARBA00022485"/>
    </source>
</evidence>
<keyword evidence="6" id="KW-0411">Iron-sulfur</keyword>
<comment type="caution">
    <text evidence="10">The sequence shown here is derived from an EMBL/GenBank/DDBJ whole genome shotgun (WGS) entry which is preliminary data.</text>
</comment>
<keyword evidence="11" id="KW-1185">Reference proteome</keyword>
<keyword evidence="5" id="KW-0408">Iron</keyword>
<evidence type="ECO:0000256" key="2">
    <source>
        <dbReference type="ARBA" id="ARBA00022617"/>
    </source>
</evidence>
<evidence type="ECO:0000256" key="3">
    <source>
        <dbReference type="ARBA" id="ARBA00022723"/>
    </source>
</evidence>
<evidence type="ECO:0000259" key="9">
    <source>
        <dbReference type="Pfam" id="PF05168"/>
    </source>
</evidence>
<evidence type="ECO:0000259" key="8">
    <source>
        <dbReference type="Pfam" id="PF03460"/>
    </source>
</evidence>
<dbReference type="AlphaFoldDB" id="A0A5C7GK50"/>
<evidence type="ECO:0000256" key="6">
    <source>
        <dbReference type="ARBA" id="ARBA00023014"/>
    </source>
</evidence>
<feature type="domain" description="HEPN" evidence="9">
    <location>
        <begin position="584"/>
        <end position="691"/>
    </location>
</feature>
<evidence type="ECO:0000313" key="10">
    <source>
        <dbReference type="EMBL" id="TXG38537.1"/>
    </source>
</evidence>
<dbReference type="RefSeq" id="WP_147765783.1">
    <property type="nucleotide sequence ID" value="NZ_VRKQ01000008.1"/>
</dbReference>
<feature type="domain" description="Nitrite/sulphite reductase 4Fe-4S" evidence="7">
    <location>
        <begin position="395"/>
        <end position="532"/>
    </location>
</feature>
<dbReference type="SUPFAM" id="SSF55124">
    <property type="entry name" value="Nitrite/Sulfite reductase N-terminal domain-like"/>
    <property type="match status" value="2"/>
</dbReference>
<dbReference type="GO" id="GO:0046872">
    <property type="term" value="F:metal ion binding"/>
    <property type="evidence" value="ECO:0007669"/>
    <property type="project" value="UniProtKB-KW"/>
</dbReference>
<dbReference type="InterPro" id="IPR045854">
    <property type="entry name" value="NO2/SO3_Rdtase_4Fe4S_sf"/>
</dbReference>
<feature type="domain" description="Nitrite/sulphite reductase 4Fe-4S" evidence="7">
    <location>
        <begin position="122"/>
        <end position="272"/>
    </location>
</feature>
<evidence type="ECO:0000256" key="5">
    <source>
        <dbReference type="ARBA" id="ARBA00023004"/>
    </source>
</evidence>
<protein>
    <submittedName>
        <fullName evidence="10">HEPN domain-containing protein</fullName>
    </submittedName>
</protein>
<dbReference type="PANTHER" id="PTHR32439:SF9">
    <property type="entry name" value="BLR3264 PROTEIN"/>
    <property type="match status" value="1"/>
</dbReference>
<accession>A0A5C7GK50</accession>
<dbReference type="Pfam" id="PF05168">
    <property type="entry name" value="HEPN"/>
    <property type="match status" value="1"/>
</dbReference>
<dbReference type="Pfam" id="PF03460">
    <property type="entry name" value="NIR_SIR_ferr"/>
    <property type="match status" value="2"/>
</dbReference>
<dbReference type="InterPro" id="IPR006066">
    <property type="entry name" value="NO2/SO3_Rdtase_FeS/sirohaem_BS"/>
</dbReference>
<dbReference type="Gene3D" id="3.30.413.10">
    <property type="entry name" value="Sulfite Reductase Hemoprotein, domain 1"/>
    <property type="match status" value="2"/>
</dbReference>